<organism evidence="2 3">
    <name type="scientific">Muricomes intestini</name>
    <dbReference type="NCBI Taxonomy" id="1796634"/>
    <lineage>
        <taxon>Bacteria</taxon>
        <taxon>Bacillati</taxon>
        <taxon>Bacillota</taxon>
        <taxon>Clostridia</taxon>
        <taxon>Lachnospirales</taxon>
        <taxon>Lachnospiraceae</taxon>
        <taxon>Muricomes</taxon>
    </lineage>
</organism>
<gene>
    <name evidence="2" type="ORF">EDD59_10258</name>
</gene>
<proteinExistence type="predicted"/>
<evidence type="ECO:0000313" key="3">
    <source>
        <dbReference type="Proteomes" id="UP000295726"/>
    </source>
</evidence>
<reference evidence="2 3" key="1">
    <citation type="submission" date="2019-03" db="EMBL/GenBank/DDBJ databases">
        <title>Genomic Encyclopedia of Type Strains, Phase IV (KMG-IV): sequencing the most valuable type-strain genomes for metagenomic binning, comparative biology and taxonomic classification.</title>
        <authorList>
            <person name="Goeker M."/>
        </authorList>
    </citation>
    <scope>NUCLEOTIDE SEQUENCE [LARGE SCALE GENOMIC DNA]</scope>
    <source>
        <strain evidence="2 3">DSM 29489</strain>
    </source>
</reference>
<sequence length="185" mass="21493">MNNIELLKKEHENIQRMLDVVHKASLDVLQNDKIDVDDLKKMVAFIRRYADKTHHGKEEKYLFKAMVKDLGGPAEKVIQGGMLIEHDLGRLYVSDLDEALDSFKEDPSVENKLAILVAAGSYEHLLRRHIQKENETVFTFGEKHLPEKSMERIEEQSQAFEADVENAAEREYQLQVLKELEEKYL</sequence>
<dbReference type="Proteomes" id="UP000295726">
    <property type="component" value="Unassembled WGS sequence"/>
</dbReference>
<dbReference type="InterPro" id="IPR012312">
    <property type="entry name" value="Hemerythrin-like"/>
</dbReference>
<dbReference type="PANTHER" id="PTHR39966:SF1">
    <property type="entry name" value="HEMERYTHRIN-LIKE DOMAIN-CONTAINING PROTEIN"/>
    <property type="match status" value="1"/>
</dbReference>
<comment type="caution">
    <text evidence="2">The sequence shown here is derived from an EMBL/GenBank/DDBJ whole genome shotgun (WGS) entry which is preliminary data.</text>
</comment>
<evidence type="ECO:0000313" key="2">
    <source>
        <dbReference type="EMBL" id="TCS82195.1"/>
    </source>
</evidence>
<accession>A0A4R3KG95</accession>
<dbReference type="RefSeq" id="WP_165920831.1">
    <property type="nucleotide sequence ID" value="NZ_SLZZ01000002.1"/>
</dbReference>
<dbReference type="AlphaFoldDB" id="A0A4R3KG95"/>
<dbReference type="GO" id="GO:0005886">
    <property type="term" value="C:plasma membrane"/>
    <property type="evidence" value="ECO:0007669"/>
    <property type="project" value="TreeGrafter"/>
</dbReference>
<dbReference type="Pfam" id="PF01814">
    <property type="entry name" value="Hemerythrin"/>
    <property type="match status" value="1"/>
</dbReference>
<evidence type="ECO:0000259" key="1">
    <source>
        <dbReference type="Pfam" id="PF01814"/>
    </source>
</evidence>
<name>A0A4R3KG95_9FIRM</name>
<protein>
    <submittedName>
        <fullName evidence="2">Hemerythrin-like domain-containing protein</fullName>
    </submittedName>
</protein>
<feature type="domain" description="Hemerythrin-like" evidence="1">
    <location>
        <begin position="3"/>
        <end position="139"/>
    </location>
</feature>
<keyword evidence="3" id="KW-1185">Reference proteome</keyword>
<dbReference type="PANTHER" id="PTHR39966">
    <property type="entry name" value="BLL2471 PROTEIN-RELATED"/>
    <property type="match status" value="1"/>
</dbReference>
<dbReference type="Gene3D" id="1.20.120.520">
    <property type="entry name" value="nmb1532 protein domain like"/>
    <property type="match status" value="1"/>
</dbReference>
<dbReference type="EMBL" id="SLZZ01000002">
    <property type="protein sequence ID" value="TCS82195.1"/>
    <property type="molecule type" value="Genomic_DNA"/>
</dbReference>